<evidence type="ECO:0000313" key="2">
    <source>
        <dbReference type="Proteomes" id="UP000479000"/>
    </source>
</evidence>
<proteinExistence type="predicted"/>
<dbReference type="Proteomes" id="UP000479000">
    <property type="component" value="Unassembled WGS sequence"/>
</dbReference>
<protein>
    <submittedName>
        <fullName evidence="1">Uncharacterized protein</fullName>
    </submittedName>
</protein>
<dbReference type="AlphaFoldDB" id="A0A6H5H168"/>
<name>A0A6H5H168_9HEMI</name>
<organism evidence="1 2">
    <name type="scientific">Nesidiocoris tenuis</name>
    <dbReference type="NCBI Taxonomy" id="355587"/>
    <lineage>
        <taxon>Eukaryota</taxon>
        <taxon>Metazoa</taxon>
        <taxon>Ecdysozoa</taxon>
        <taxon>Arthropoda</taxon>
        <taxon>Hexapoda</taxon>
        <taxon>Insecta</taxon>
        <taxon>Pterygota</taxon>
        <taxon>Neoptera</taxon>
        <taxon>Paraneoptera</taxon>
        <taxon>Hemiptera</taxon>
        <taxon>Heteroptera</taxon>
        <taxon>Panheteroptera</taxon>
        <taxon>Cimicomorpha</taxon>
        <taxon>Miridae</taxon>
        <taxon>Dicyphina</taxon>
        <taxon>Nesidiocoris</taxon>
    </lineage>
</organism>
<accession>A0A6H5H168</accession>
<dbReference type="OrthoDB" id="7298417at2759"/>
<gene>
    <name evidence="1" type="ORF">NTEN_LOCUS15814</name>
</gene>
<sequence length="198" mass="22012">MEVLGVIYAPPVSMEPRGFQGRYLETKILKRISIGYTAHDSLLPARLKGRGKRPYQNMEVLCVIWFQVFRVAAGEYLRCNHVLPTNTAQNSQISLGEHRFICSLAANIQVRDITIILLCGVLTVCGEGPCCTEAMQKQLSYQSKRQFDAGLRSELDTLANVLLSRAIKFDAIIVAIIPSRSGAIERPRVRANFSTLTG</sequence>
<keyword evidence="2" id="KW-1185">Reference proteome</keyword>
<dbReference type="EMBL" id="CADCXU010023302">
    <property type="protein sequence ID" value="CAB0010816.1"/>
    <property type="molecule type" value="Genomic_DNA"/>
</dbReference>
<reference evidence="1 2" key="1">
    <citation type="submission" date="2020-02" db="EMBL/GenBank/DDBJ databases">
        <authorList>
            <person name="Ferguson B K."/>
        </authorList>
    </citation>
    <scope>NUCLEOTIDE SEQUENCE [LARGE SCALE GENOMIC DNA]</scope>
</reference>
<evidence type="ECO:0000313" key="1">
    <source>
        <dbReference type="EMBL" id="CAB0010816.1"/>
    </source>
</evidence>